<feature type="domain" description="ABC transporter" evidence="4">
    <location>
        <begin position="15"/>
        <end position="233"/>
    </location>
</feature>
<evidence type="ECO:0000256" key="2">
    <source>
        <dbReference type="ARBA" id="ARBA00022741"/>
    </source>
</evidence>
<dbReference type="SMART" id="SM00382">
    <property type="entry name" value="AAA"/>
    <property type="match status" value="1"/>
</dbReference>
<dbReference type="InterPro" id="IPR017911">
    <property type="entry name" value="MacB-like_ATP-bd"/>
</dbReference>
<organism evidence="5 6">
    <name type="scientific">Roseiconus lacunae</name>
    <dbReference type="NCBI Taxonomy" id="2605694"/>
    <lineage>
        <taxon>Bacteria</taxon>
        <taxon>Pseudomonadati</taxon>
        <taxon>Planctomycetota</taxon>
        <taxon>Planctomycetia</taxon>
        <taxon>Pirellulales</taxon>
        <taxon>Pirellulaceae</taxon>
        <taxon>Roseiconus</taxon>
    </lineage>
</organism>
<keyword evidence="3 5" id="KW-0067">ATP-binding</keyword>
<keyword evidence="1" id="KW-0813">Transport</keyword>
<dbReference type="SUPFAM" id="SSF52540">
    <property type="entry name" value="P-loop containing nucleoside triphosphate hydrolases"/>
    <property type="match status" value="1"/>
</dbReference>
<evidence type="ECO:0000313" key="6">
    <source>
        <dbReference type="Proteomes" id="UP001239462"/>
    </source>
</evidence>
<evidence type="ECO:0000259" key="4">
    <source>
        <dbReference type="PROSITE" id="PS50893"/>
    </source>
</evidence>
<evidence type="ECO:0000313" key="5">
    <source>
        <dbReference type="EMBL" id="MDM4016144.1"/>
    </source>
</evidence>
<sequence length="233" mass="24898">MPGQASVDRSTDAIVQTHSVSRYFPRGDVHALHDVSLAITRGEHVSIVGKSGSGKSTLLNLIGGMDRPTSGEVYFDGQSLATANLDRYRRQQVGFVFQRYYLLPNLTAAENVQIPMFETSASANERAETANSLLAQVGLSGRGRHLPRQLSGGECQRVAIARAIANRPQVILADEPTGALDSESGMAILELLESLRETSQTTLVVVTHDEAVASRASRQIVLADGELVDSGGA</sequence>
<dbReference type="PROSITE" id="PS00211">
    <property type="entry name" value="ABC_TRANSPORTER_1"/>
    <property type="match status" value="1"/>
</dbReference>
<dbReference type="RefSeq" id="WP_230776468.1">
    <property type="nucleotide sequence ID" value="NZ_JAJMQV010000085.1"/>
</dbReference>
<comment type="caution">
    <text evidence="5">The sequence shown here is derived from an EMBL/GenBank/DDBJ whole genome shotgun (WGS) entry which is preliminary data.</text>
</comment>
<evidence type="ECO:0000256" key="1">
    <source>
        <dbReference type="ARBA" id="ARBA00022448"/>
    </source>
</evidence>
<dbReference type="Proteomes" id="UP001239462">
    <property type="component" value="Unassembled WGS sequence"/>
</dbReference>
<keyword evidence="6" id="KW-1185">Reference proteome</keyword>
<accession>A0ABT7PIL6</accession>
<gene>
    <name evidence="5" type="ORF">QTN89_11945</name>
</gene>
<evidence type="ECO:0000256" key="3">
    <source>
        <dbReference type="ARBA" id="ARBA00022840"/>
    </source>
</evidence>
<keyword evidence="2" id="KW-0547">Nucleotide-binding</keyword>
<dbReference type="Pfam" id="PF00005">
    <property type="entry name" value="ABC_tran"/>
    <property type="match status" value="1"/>
</dbReference>
<protein>
    <submittedName>
        <fullName evidence="5">ABC transporter ATP-binding protein</fullName>
    </submittedName>
</protein>
<dbReference type="InterPro" id="IPR027417">
    <property type="entry name" value="P-loop_NTPase"/>
</dbReference>
<name>A0ABT7PIL6_9BACT</name>
<dbReference type="InterPro" id="IPR015854">
    <property type="entry name" value="ABC_transpr_LolD-like"/>
</dbReference>
<dbReference type="GO" id="GO:0005524">
    <property type="term" value="F:ATP binding"/>
    <property type="evidence" value="ECO:0007669"/>
    <property type="project" value="UniProtKB-KW"/>
</dbReference>
<dbReference type="InterPro" id="IPR003439">
    <property type="entry name" value="ABC_transporter-like_ATP-bd"/>
</dbReference>
<dbReference type="PROSITE" id="PS50893">
    <property type="entry name" value="ABC_TRANSPORTER_2"/>
    <property type="match status" value="1"/>
</dbReference>
<proteinExistence type="predicted"/>
<dbReference type="EMBL" id="JASZZN010000007">
    <property type="protein sequence ID" value="MDM4016144.1"/>
    <property type="molecule type" value="Genomic_DNA"/>
</dbReference>
<dbReference type="PANTHER" id="PTHR24220:SF86">
    <property type="entry name" value="ABC TRANSPORTER ABCH.1"/>
    <property type="match status" value="1"/>
</dbReference>
<dbReference type="InterPro" id="IPR017871">
    <property type="entry name" value="ABC_transporter-like_CS"/>
</dbReference>
<dbReference type="Gene3D" id="3.40.50.300">
    <property type="entry name" value="P-loop containing nucleotide triphosphate hydrolases"/>
    <property type="match status" value="1"/>
</dbReference>
<dbReference type="PANTHER" id="PTHR24220">
    <property type="entry name" value="IMPORT ATP-BINDING PROTEIN"/>
    <property type="match status" value="1"/>
</dbReference>
<reference evidence="5 6" key="1">
    <citation type="submission" date="2023-06" db="EMBL/GenBank/DDBJ databases">
        <title>Roseiconus lacunae JC819 isolated from Gulf of Mannar region, Tamil Nadu.</title>
        <authorList>
            <person name="Pk S."/>
            <person name="Ch S."/>
            <person name="Ch V.R."/>
        </authorList>
    </citation>
    <scope>NUCLEOTIDE SEQUENCE [LARGE SCALE GENOMIC DNA]</scope>
    <source>
        <strain evidence="5 6">JC819</strain>
    </source>
</reference>
<dbReference type="InterPro" id="IPR003593">
    <property type="entry name" value="AAA+_ATPase"/>
</dbReference>
<dbReference type="CDD" id="cd03255">
    <property type="entry name" value="ABC_MJ0796_LolCDE_FtsE"/>
    <property type="match status" value="1"/>
</dbReference>